<feature type="transmembrane region" description="Helical" evidence="1">
    <location>
        <begin position="171"/>
        <end position="194"/>
    </location>
</feature>
<evidence type="ECO:0000313" key="2">
    <source>
        <dbReference type="EMBL" id="SDF01630.1"/>
    </source>
</evidence>
<dbReference type="NCBIfam" id="NF047321">
    <property type="entry name" value="SCO7613_CTERM"/>
    <property type="match status" value="1"/>
</dbReference>
<dbReference type="STRING" id="1550231.SAMN05660662_0712"/>
<feature type="transmembrane region" description="Helical" evidence="1">
    <location>
        <begin position="200"/>
        <end position="219"/>
    </location>
</feature>
<feature type="transmembrane region" description="Helical" evidence="1">
    <location>
        <begin position="258"/>
        <end position="277"/>
    </location>
</feature>
<dbReference type="Proteomes" id="UP000199406">
    <property type="component" value="Unassembled WGS sequence"/>
</dbReference>
<organism evidence="2 3">
    <name type="scientific">Blastococcus aurantiacus</name>
    <dbReference type="NCBI Taxonomy" id="1550231"/>
    <lineage>
        <taxon>Bacteria</taxon>
        <taxon>Bacillati</taxon>
        <taxon>Actinomycetota</taxon>
        <taxon>Actinomycetes</taxon>
        <taxon>Geodermatophilales</taxon>
        <taxon>Geodermatophilaceae</taxon>
        <taxon>Blastococcus</taxon>
    </lineage>
</organism>
<gene>
    <name evidence="2" type="ORF">SAMN05660662_0712</name>
</gene>
<dbReference type="OrthoDB" id="5181536at2"/>
<feature type="transmembrane region" description="Helical" evidence="1">
    <location>
        <begin position="309"/>
        <end position="326"/>
    </location>
</feature>
<dbReference type="EMBL" id="FNBT01000001">
    <property type="protein sequence ID" value="SDF01630.1"/>
    <property type="molecule type" value="Genomic_DNA"/>
</dbReference>
<accession>A0A1G7HMC5</accession>
<feature type="transmembrane region" description="Helical" evidence="1">
    <location>
        <begin position="386"/>
        <end position="403"/>
    </location>
</feature>
<evidence type="ECO:0000313" key="3">
    <source>
        <dbReference type="Proteomes" id="UP000199406"/>
    </source>
</evidence>
<feature type="transmembrane region" description="Helical" evidence="1">
    <location>
        <begin position="95"/>
        <end position="112"/>
    </location>
</feature>
<feature type="transmembrane region" description="Helical" evidence="1">
    <location>
        <begin position="552"/>
        <end position="580"/>
    </location>
</feature>
<feature type="transmembrane region" description="Helical" evidence="1">
    <location>
        <begin position="494"/>
        <end position="514"/>
    </location>
</feature>
<keyword evidence="1" id="KW-0472">Membrane</keyword>
<dbReference type="InterPro" id="IPR058062">
    <property type="entry name" value="SCO7613_C"/>
</dbReference>
<feature type="transmembrane region" description="Helical" evidence="1">
    <location>
        <begin position="147"/>
        <end position="164"/>
    </location>
</feature>
<feature type="transmembrane region" description="Helical" evidence="1">
    <location>
        <begin position="333"/>
        <end position="352"/>
    </location>
</feature>
<feature type="transmembrane region" description="Helical" evidence="1">
    <location>
        <begin position="409"/>
        <end position="427"/>
    </location>
</feature>
<evidence type="ECO:0008006" key="4">
    <source>
        <dbReference type="Google" id="ProtNLM"/>
    </source>
</evidence>
<protein>
    <recommendedName>
        <fullName evidence="4">DUF2157 domain-containing protein</fullName>
    </recommendedName>
</protein>
<feature type="transmembrane region" description="Helical" evidence="1">
    <location>
        <begin position="49"/>
        <end position="66"/>
    </location>
</feature>
<dbReference type="AlphaFoldDB" id="A0A1G7HMC5"/>
<proteinExistence type="predicted"/>
<dbReference type="RefSeq" id="WP_143030314.1">
    <property type="nucleotide sequence ID" value="NZ_FNBT01000001.1"/>
</dbReference>
<feature type="transmembrane region" description="Helical" evidence="1">
    <location>
        <begin position="448"/>
        <end position="474"/>
    </location>
</feature>
<feature type="transmembrane region" description="Helical" evidence="1">
    <location>
        <begin position="521"/>
        <end position="540"/>
    </location>
</feature>
<name>A0A1G7HMC5_9ACTN</name>
<sequence>MQQPVATAPLPPLPYRTRPPQVLLAVGAVLLVSAGAAVASAYGGTPARALLLALAAVAAGFSLRSARARLRSSEEVLAASATGLAVSASAVGGDALGYAAATALLAAVFLALHRVAPSTATWPMASWVAAQLAVLQVLDAVPDALRTQAYLGVALMGLGIALFGRPVVARLALLTTVPWWVAGVVSGSTTAWTGTGTERAVSASLVVVAGLGLVVTRLRRVLEPLTGPPKAAPVLAGAVAGAAVTGASSALGTGAVTAAGYAGVLLASVAAAVLTAWRRGLFLPLSLAAGTVMTALSVGRLLAGQEWTALSVLLVLTALPTVWVAVRRPEDRPLALPVAVWSLAGAALLAIPDGVLSPTAAATALTALYAVAMAAGAELDTASRRATAIAAAVCAAAAVLLVVARDRPWVLAALLAVQGTCTLLWAWRTWTTQRTADDAELSREAWRVGAAQLVVAAWVAAASADVGAVEWYSLPAAAGLLLAAGPGLLRGSSWANWGPGLVVAAVPSTVLAVVAADAPRAVAVLVVAAAVLVAGGRRALRAPLEIGAGTALALALGLSVRALPWPVASALVVGGVLLAIGARRERRPVAGFATRLADLR</sequence>
<feature type="transmembrane region" description="Helical" evidence="1">
    <location>
        <begin position="22"/>
        <end position="42"/>
    </location>
</feature>
<keyword evidence="1" id="KW-1133">Transmembrane helix</keyword>
<feature type="transmembrane region" description="Helical" evidence="1">
    <location>
        <begin position="358"/>
        <end position="379"/>
    </location>
</feature>
<keyword evidence="1" id="KW-0812">Transmembrane</keyword>
<evidence type="ECO:0000256" key="1">
    <source>
        <dbReference type="SAM" id="Phobius"/>
    </source>
</evidence>
<reference evidence="3" key="1">
    <citation type="submission" date="2016-10" db="EMBL/GenBank/DDBJ databases">
        <authorList>
            <person name="Varghese N."/>
            <person name="Submissions S."/>
        </authorList>
    </citation>
    <scope>NUCLEOTIDE SEQUENCE [LARGE SCALE GENOMIC DNA]</scope>
    <source>
        <strain evidence="3">DSM 44268</strain>
    </source>
</reference>
<keyword evidence="3" id="KW-1185">Reference proteome</keyword>
<feature type="transmembrane region" description="Helical" evidence="1">
    <location>
        <begin position="282"/>
        <end position="303"/>
    </location>
</feature>